<organism evidence="3 4">
    <name type="scientific">Purpureocillium lavendulum</name>
    <dbReference type="NCBI Taxonomy" id="1247861"/>
    <lineage>
        <taxon>Eukaryota</taxon>
        <taxon>Fungi</taxon>
        <taxon>Dikarya</taxon>
        <taxon>Ascomycota</taxon>
        <taxon>Pezizomycotina</taxon>
        <taxon>Sordariomycetes</taxon>
        <taxon>Hypocreomycetidae</taxon>
        <taxon>Hypocreales</taxon>
        <taxon>Ophiocordycipitaceae</taxon>
        <taxon>Purpureocillium</taxon>
    </lineage>
</organism>
<feature type="region of interest" description="Disordered" evidence="1">
    <location>
        <begin position="265"/>
        <end position="287"/>
    </location>
</feature>
<protein>
    <submittedName>
        <fullName evidence="3">Uncharacterized protein</fullName>
    </submittedName>
</protein>
<feature type="region of interest" description="Disordered" evidence="1">
    <location>
        <begin position="327"/>
        <end position="350"/>
    </location>
</feature>
<dbReference type="EMBL" id="JAQHRD010000004">
    <property type="protein sequence ID" value="KAJ6442351.1"/>
    <property type="molecule type" value="Genomic_DNA"/>
</dbReference>
<keyword evidence="2" id="KW-1133">Transmembrane helix</keyword>
<gene>
    <name evidence="3" type="ORF">O9K51_05909</name>
</gene>
<name>A0AB34FU59_9HYPO</name>
<dbReference type="AlphaFoldDB" id="A0AB34FU59"/>
<reference evidence="3" key="1">
    <citation type="submission" date="2023-01" db="EMBL/GenBank/DDBJ databases">
        <title>The growth and conidiation of Purpureocillium lavendulum are regulated by nitrogen source and histone H3K14 acetylation.</title>
        <authorList>
            <person name="Tang P."/>
            <person name="Han J."/>
            <person name="Zhang C."/>
            <person name="Tang P."/>
            <person name="Qi F."/>
            <person name="Zhang K."/>
            <person name="Liang L."/>
        </authorList>
    </citation>
    <scope>NUCLEOTIDE SEQUENCE</scope>
    <source>
        <strain evidence="3">YMF1.00683</strain>
    </source>
</reference>
<dbReference type="PANTHER" id="PTHR35179">
    <property type="entry name" value="PROTEIN CBG02620"/>
    <property type="match status" value="1"/>
</dbReference>
<dbReference type="PANTHER" id="PTHR35179:SF1">
    <property type="entry name" value="INTEGRAL MEMBRANE PROTEIN"/>
    <property type="match status" value="1"/>
</dbReference>
<comment type="caution">
    <text evidence="3">The sequence shown here is derived from an EMBL/GenBank/DDBJ whole genome shotgun (WGS) entry which is preliminary data.</text>
</comment>
<feature type="transmembrane region" description="Helical" evidence="2">
    <location>
        <begin position="155"/>
        <end position="172"/>
    </location>
</feature>
<evidence type="ECO:0000313" key="4">
    <source>
        <dbReference type="Proteomes" id="UP001163105"/>
    </source>
</evidence>
<proteinExistence type="predicted"/>
<feature type="transmembrane region" description="Helical" evidence="2">
    <location>
        <begin position="43"/>
        <end position="65"/>
    </location>
</feature>
<feature type="transmembrane region" description="Helical" evidence="2">
    <location>
        <begin position="192"/>
        <end position="211"/>
    </location>
</feature>
<feature type="transmembrane region" description="Helical" evidence="2">
    <location>
        <begin position="223"/>
        <end position="243"/>
    </location>
</feature>
<keyword evidence="4" id="KW-1185">Reference proteome</keyword>
<dbReference type="Proteomes" id="UP001163105">
    <property type="component" value="Unassembled WGS sequence"/>
</dbReference>
<feature type="transmembrane region" description="Helical" evidence="2">
    <location>
        <begin position="110"/>
        <end position="130"/>
    </location>
</feature>
<keyword evidence="2" id="KW-0812">Transmembrane</keyword>
<evidence type="ECO:0000256" key="1">
    <source>
        <dbReference type="SAM" id="MobiDB-lite"/>
    </source>
</evidence>
<sequence>MASIDLCVLYFGLFLGIFPFTLVKVADQTRKIIVRSRGLHNAYLYMIWVEAIVNLIFALITFLYLKGIIPGTTAFYCGTVLLWAIQTQLLSQIIANRVSLIMIHKHKARWLKIGLFVSITVINIAVWVIWLRAHEPVATKFDIQLNDYFERAEKTFFLIIDLGLNMFFLYLVRFRLIASGLSKYWRLFKFNVGMVGLSTAMDILLLGFLSLPDPYLYVQFAPVAYMVKLYIELTMASLIAKIVKSGTTDRNIGYVHNSSNLRRKSHGNYTTFPGPGSNSGTLAEDSEDRNFGNAVEINKTSSGSDVHLAPYPADDGIMKTVTTVVVTEHDKEHGSTNSGVDDREHPRDMY</sequence>
<accession>A0AB34FU59</accession>
<feature type="transmembrane region" description="Helical" evidence="2">
    <location>
        <begin position="6"/>
        <end position="23"/>
    </location>
</feature>
<evidence type="ECO:0000313" key="3">
    <source>
        <dbReference type="EMBL" id="KAJ6442351.1"/>
    </source>
</evidence>
<evidence type="ECO:0000256" key="2">
    <source>
        <dbReference type="SAM" id="Phobius"/>
    </source>
</evidence>
<feature type="transmembrane region" description="Helical" evidence="2">
    <location>
        <begin position="71"/>
        <end position="90"/>
    </location>
</feature>
<feature type="compositionally biased region" description="Polar residues" evidence="1">
    <location>
        <begin position="267"/>
        <end position="281"/>
    </location>
</feature>
<keyword evidence="2" id="KW-0472">Membrane</keyword>